<accession>A0A0G1G0B5</accession>
<dbReference type="Pfam" id="PF13439">
    <property type="entry name" value="Glyco_transf_4"/>
    <property type="match status" value="1"/>
</dbReference>
<evidence type="ECO:0000313" key="2">
    <source>
        <dbReference type="EMBL" id="KKS92398.1"/>
    </source>
</evidence>
<sequence>MRILMVTPYVPYPPLSGGQVRSYNLIKHLSRNHEITLFCYYRDESEKKSLTELKKYCQKVEFIKRRPAWSPAHIISAAVTSYPFLLLSTYYSPSLKEKIKKELSRQTYELIHCETFYIMPNIPKTSIPILLVEQTIEYLVYQKFAREFKFFPFKPFMYLDIWKLKMWEKYYWKKASRLATMSEDDKRFINNVFPEVKVDVIENGVDVAHFDQTKHIKSKNPTVLFVGQFKWLPNMEAAKYLVTDIWPLIKNKVPDAKLQIVGRNPNQEILDLGKYPDVTIRSDVEDIRTAFGESDVLLAPIRNGKGTKLKVLEAMASGTPIVGTHMAAEGIAIENGKHALIGKNTKELAAFSSELLKNKEKAQTIAKNANKLVRETYDWTKIAAKLNQFRKLEMMIVLLQSITQILDRTQIHLTMLGK</sequence>
<dbReference type="AlphaFoldDB" id="A0A0G1G0B5"/>
<feature type="domain" description="Glycosyltransferase subfamily 4-like N-terminal" evidence="1">
    <location>
        <begin position="16"/>
        <end position="208"/>
    </location>
</feature>
<dbReference type="InterPro" id="IPR028098">
    <property type="entry name" value="Glyco_trans_4-like_N"/>
</dbReference>
<dbReference type="SUPFAM" id="SSF53756">
    <property type="entry name" value="UDP-Glycosyltransferase/glycogen phosphorylase"/>
    <property type="match status" value="1"/>
</dbReference>
<protein>
    <submittedName>
        <fullName evidence="2">Glycosyltransferase</fullName>
    </submittedName>
</protein>
<proteinExistence type="predicted"/>
<evidence type="ECO:0000259" key="1">
    <source>
        <dbReference type="Pfam" id="PF13439"/>
    </source>
</evidence>
<dbReference type="PANTHER" id="PTHR45947">
    <property type="entry name" value="SULFOQUINOVOSYL TRANSFERASE SQD2"/>
    <property type="match status" value="1"/>
</dbReference>
<gene>
    <name evidence="2" type="ORF">UV68_C0046G0012</name>
</gene>
<dbReference type="Proteomes" id="UP000033980">
    <property type="component" value="Unassembled WGS sequence"/>
</dbReference>
<dbReference type="InterPro" id="IPR050194">
    <property type="entry name" value="Glycosyltransferase_grp1"/>
</dbReference>
<reference evidence="2 3" key="1">
    <citation type="journal article" date="2015" name="Nature">
        <title>rRNA introns, odd ribosomes, and small enigmatic genomes across a large radiation of phyla.</title>
        <authorList>
            <person name="Brown C.T."/>
            <person name="Hug L.A."/>
            <person name="Thomas B.C."/>
            <person name="Sharon I."/>
            <person name="Castelle C.J."/>
            <person name="Singh A."/>
            <person name="Wilkins M.J."/>
            <person name="Williams K.H."/>
            <person name="Banfield J.F."/>
        </authorList>
    </citation>
    <scope>NUCLEOTIDE SEQUENCE [LARGE SCALE GENOMIC DNA]</scope>
</reference>
<keyword evidence="2" id="KW-0808">Transferase</keyword>
<dbReference type="Pfam" id="PF13692">
    <property type="entry name" value="Glyco_trans_1_4"/>
    <property type="match status" value="1"/>
</dbReference>
<evidence type="ECO:0000313" key="3">
    <source>
        <dbReference type="Proteomes" id="UP000033980"/>
    </source>
</evidence>
<dbReference type="GO" id="GO:0016758">
    <property type="term" value="F:hexosyltransferase activity"/>
    <property type="evidence" value="ECO:0007669"/>
    <property type="project" value="TreeGrafter"/>
</dbReference>
<dbReference type="EMBL" id="LCFK01000046">
    <property type="protein sequence ID" value="KKS92398.1"/>
    <property type="molecule type" value="Genomic_DNA"/>
</dbReference>
<dbReference type="CDD" id="cd03801">
    <property type="entry name" value="GT4_PimA-like"/>
    <property type="match status" value="1"/>
</dbReference>
<comment type="caution">
    <text evidence="2">The sequence shown here is derived from an EMBL/GenBank/DDBJ whole genome shotgun (WGS) entry which is preliminary data.</text>
</comment>
<dbReference type="Gene3D" id="3.40.50.2000">
    <property type="entry name" value="Glycogen Phosphorylase B"/>
    <property type="match status" value="2"/>
</dbReference>
<organism evidence="2 3">
    <name type="scientific">Candidatus Collierbacteria bacterium GW2011_GWC2_43_12</name>
    <dbReference type="NCBI Taxonomy" id="1618390"/>
    <lineage>
        <taxon>Bacteria</taxon>
        <taxon>Candidatus Collieribacteriota</taxon>
    </lineage>
</organism>
<name>A0A0G1G0B5_9BACT</name>
<dbReference type="PANTHER" id="PTHR45947:SF3">
    <property type="entry name" value="SULFOQUINOVOSYL TRANSFERASE SQD2"/>
    <property type="match status" value="1"/>
</dbReference>